<accession>A0ABY1Q3Q3</accession>
<evidence type="ECO:0000256" key="2">
    <source>
        <dbReference type="ARBA" id="ARBA00022448"/>
    </source>
</evidence>
<evidence type="ECO:0000256" key="9">
    <source>
        <dbReference type="ARBA" id="ARBA00031636"/>
    </source>
</evidence>
<keyword evidence="4" id="KW-1003">Cell membrane</keyword>
<evidence type="ECO:0000313" key="12">
    <source>
        <dbReference type="Proteomes" id="UP001158049"/>
    </source>
</evidence>
<feature type="transmembrane region" description="Helical" evidence="10">
    <location>
        <begin position="245"/>
        <end position="267"/>
    </location>
</feature>
<dbReference type="Pfam" id="PF01554">
    <property type="entry name" value="MatE"/>
    <property type="match status" value="2"/>
</dbReference>
<dbReference type="EMBL" id="FXUL01000005">
    <property type="protein sequence ID" value="SMP57253.1"/>
    <property type="molecule type" value="Genomic_DNA"/>
</dbReference>
<dbReference type="NCBIfam" id="TIGR00797">
    <property type="entry name" value="matE"/>
    <property type="match status" value="1"/>
</dbReference>
<evidence type="ECO:0000256" key="7">
    <source>
        <dbReference type="ARBA" id="ARBA00023065"/>
    </source>
</evidence>
<comment type="caution">
    <text evidence="11">The sequence shown here is derived from an EMBL/GenBank/DDBJ whole genome shotgun (WGS) entry which is preliminary data.</text>
</comment>
<dbReference type="PIRSF" id="PIRSF006603">
    <property type="entry name" value="DinF"/>
    <property type="match status" value="1"/>
</dbReference>
<reference evidence="11 12" key="1">
    <citation type="submission" date="2017-05" db="EMBL/GenBank/DDBJ databases">
        <authorList>
            <person name="Varghese N."/>
            <person name="Submissions S."/>
        </authorList>
    </citation>
    <scope>NUCLEOTIDE SEQUENCE [LARGE SCALE GENOMIC DNA]</scope>
    <source>
        <strain evidence="11 12">DSM 26001</strain>
    </source>
</reference>
<feature type="transmembrane region" description="Helical" evidence="10">
    <location>
        <begin position="429"/>
        <end position="448"/>
    </location>
</feature>
<feature type="transmembrane region" description="Helical" evidence="10">
    <location>
        <begin position="55"/>
        <end position="76"/>
    </location>
</feature>
<gene>
    <name evidence="11" type="ORF">SAMN06295970_10563</name>
</gene>
<dbReference type="CDD" id="cd13131">
    <property type="entry name" value="MATE_NorM_like"/>
    <property type="match status" value="1"/>
</dbReference>
<comment type="subcellular location">
    <subcellularLocation>
        <location evidence="1">Cell inner membrane</location>
        <topology evidence="1">Multi-pass membrane protein</topology>
    </subcellularLocation>
</comment>
<dbReference type="PANTHER" id="PTHR43298">
    <property type="entry name" value="MULTIDRUG RESISTANCE PROTEIN NORM-RELATED"/>
    <property type="match status" value="1"/>
</dbReference>
<organism evidence="11 12">
    <name type="scientific">Noviherbaspirillum suwonense</name>
    <dbReference type="NCBI Taxonomy" id="1224511"/>
    <lineage>
        <taxon>Bacteria</taxon>
        <taxon>Pseudomonadati</taxon>
        <taxon>Pseudomonadota</taxon>
        <taxon>Betaproteobacteria</taxon>
        <taxon>Burkholderiales</taxon>
        <taxon>Oxalobacteraceae</taxon>
        <taxon>Noviherbaspirillum</taxon>
    </lineage>
</organism>
<sequence>MTAAVESHGSRSRRIGALAWPLLVGQLAVIANGVIDTAMTSRFSSADLAALAVGASIYVSSFVGLSGVLQAVSPIIGQLYGARKYGEIGYEIKQSIWLALFLCVAGFVLLLFPQPLLALAHASPETAEKVTLYLRILALALPATLGFRIYGSLNTALSRPKMVMAIQVGTLLLKIPLNMLFIFGGLGLPAMGGPGCAVATAIAAWMAVAAGLVLLKGDSFYTPFRLFGTGFVAPHWKAQKAFLKLGIPMGLSYLIEVTAYTFMALFIARIGNTAVASHQVTANFGTVLYMLPLSIANATGTLVAQALGAKHLDEARRIGHAGIRLAALASVTVGVLVWLFRGAIIRAYTPDEAVIAAAMPLFLFIAFYQLFDSVQVTTAFVLRAYKVAVVPTVIYAVALWGVGLAGGYLMGLDPLGIAPAALRGAAGFWLGNSASLGLVAIGLLWYLLRVERRAAAGA</sequence>
<dbReference type="Proteomes" id="UP001158049">
    <property type="component" value="Unassembled WGS sequence"/>
</dbReference>
<feature type="transmembrane region" description="Helical" evidence="10">
    <location>
        <begin position="353"/>
        <end position="371"/>
    </location>
</feature>
<evidence type="ECO:0000313" key="11">
    <source>
        <dbReference type="EMBL" id="SMP57253.1"/>
    </source>
</evidence>
<dbReference type="InterPro" id="IPR048279">
    <property type="entry name" value="MdtK-like"/>
</dbReference>
<keyword evidence="12" id="KW-1185">Reference proteome</keyword>
<feature type="transmembrane region" description="Helical" evidence="10">
    <location>
        <begin position="132"/>
        <end position="150"/>
    </location>
</feature>
<proteinExistence type="predicted"/>
<dbReference type="RefSeq" id="WP_283441938.1">
    <property type="nucleotide sequence ID" value="NZ_FXUL01000005.1"/>
</dbReference>
<keyword evidence="5 10" id="KW-0812">Transmembrane</keyword>
<keyword evidence="7" id="KW-0406">Ion transport</keyword>
<feature type="transmembrane region" description="Helical" evidence="10">
    <location>
        <begin position="15"/>
        <end position="35"/>
    </location>
</feature>
<feature type="transmembrane region" description="Helical" evidence="10">
    <location>
        <begin position="197"/>
        <end position="215"/>
    </location>
</feature>
<dbReference type="InterPro" id="IPR050222">
    <property type="entry name" value="MATE_MdtK"/>
</dbReference>
<dbReference type="InterPro" id="IPR002528">
    <property type="entry name" value="MATE_fam"/>
</dbReference>
<evidence type="ECO:0000256" key="6">
    <source>
        <dbReference type="ARBA" id="ARBA00022989"/>
    </source>
</evidence>
<evidence type="ECO:0000256" key="3">
    <source>
        <dbReference type="ARBA" id="ARBA00022449"/>
    </source>
</evidence>
<feature type="transmembrane region" description="Helical" evidence="10">
    <location>
        <begin position="383"/>
        <end position="409"/>
    </location>
</feature>
<feature type="transmembrane region" description="Helical" evidence="10">
    <location>
        <begin position="96"/>
        <end position="112"/>
    </location>
</feature>
<evidence type="ECO:0000256" key="1">
    <source>
        <dbReference type="ARBA" id="ARBA00004429"/>
    </source>
</evidence>
<keyword evidence="2" id="KW-0813">Transport</keyword>
<keyword evidence="8 10" id="KW-0472">Membrane</keyword>
<evidence type="ECO:0000256" key="5">
    <source>
        <dbReference type="ARBA" id="ARBA00022692"/>
    </source>
</evidence>
<evidence type="ECO:0000256" key="10">
    <source>
        <dbReference type="SAM" id="Phobius"/>
    </source>
</evidence>
<name>A0ABY1Q3Q3_9BURK</name>
<keyword evidence="6 10" id="KW-1133">Transmembrane helix</keyword>
<feature type="transmembrane region" description="Helical" evidence="10">
    <location>
        <begin position="287"/>
        <end position="309"/>
    </location>
</feature>
<feature type="transmembrane region" description="Helical" evidence="10">
    <location>
        <begin position="321"/>
        <end position="341"/>
    </location>
</feature>
<feature type="transmembrane region" description="Helical" evidence="10">
    <location>
        <begin position="171"/>
        <end position="191"/>
    </location>
</feature>
<evidence type="ECO:0000256" key="8">
    <source>
        <dbReference type="ARBA" id="ARBA00023136"/>
    </source>
</evidence>
<protein>
    <recommendedName>
        <fullName evidence="9">Multidrug-efflux transporter</fullName>
    </recommendedName>
</protein>
<dbReference type="PANTHER" id="PTHR43298:SF2">
    <property type="entry name" value="FMN_FAD EXPORTER YEEO-RELATED"/>
    <property type="match status" value="1"/>
</dbReference>
<evidence type="ECO:0000256" key="4">
    <source>
        <dbReference type="ARBA" id="ARBA00022475"/>
    </source>
</evidence>
<keyword evidence="3" id="KW-0050">Antiport</keyword>